<organism evidence="2">
    <name type="scientific">Dissoconium aciculare CBS 342.82</name>
    <dbReference type="NCBI Taxonomy" id="1314786"/>
    <lineage>
        <taxon>Eukaryota</taxon>
        <taxon>Fungi</taxon>
        <taxon>Dikarya</taxon>
        <taxon>Ascomycota</taxon>
        <taxon>Pezizomycotina</taxon>
        <taxon>Dothideomycetes</taxon>
        <taxon>Dothideomycetidae</taxon>
        <taxon>Mycosphaerellales</taxon>
        <taxon>Dissoconiaceae</taxon>
        <taxon>Dissoconium</taxon>
    </lineage>
</organism>
<name>A0A6J3M8V6_9PEZI</name>
<reference evidence="2" key="2">
    <citation type="submission" date="2020-04" db="EMBL/GenBank/DDBJ databases">
        <authorList>
            <consortium name="NCBI Genome Project"/>
        </authorList>
    </citation>
    <scope>NUCLEOTIDE SEQUENCE</scope>
    <source>
        <strain evidence="2">CBS 342.82</strain>
    </source>
</reference>
<evidence type="ECO:0000313" key="2">
    <source>
        <dbReference type="RefSeq" id="XP_033461065.1"/>
    </source>
</evidence>
<dbReference type="GeneID" id="54362201"/>
<dbReference type="RefSeq" id="XP_033461065.1">
    <property type="nucleotide sequence ID" value="XM_033604401.1"/>
</dbReference>
<dbReference type="OrthoDB" id="10662897at2759"/>
<proteinExistence type="predicted"/>
<dbReference type="AlphaFoldDB" id="A0A6J3M8V6"/>
<dbReference type="Proteomes" id="UP000504637">
    <property type="component" value="Unplaced"/>
</dbReference>
<protein>
    <submittedName>
        <fullName evidence="2">Uncharacterized protein</fullName>
    </submittedName>
</protein>
<keyword evidence="1" id="KW-1185">Reference proteome</keyword>
<reference evidence="2" key="1">
    <citation type="submission" date="2020-01" db="EMBL/GenBank/DDBJ databases">
        <authorList>
            <consortium name="DOE Joint Genome Institute"/>
            <person name="Haridas S."/>
            <person name="Albert R."/>
            <person name="Binder M."/>
            <person name="Bloem J."/>
            <person name="Labutti K."/>
            <person name="Salamov A."/>
            <person name="Andreopoulos B."/>
            <person name="Baker S.E."/>
            <person name="Barry K."/>
            <person name="Bills G."/>
            <person name="Bluhm B.H."/>
            <person name="Cannon C."/>
            <person name="Castanera R."/>
            <person name="Culley D.E."/>
            <person name="Daum C."/>
            <person name="Ezra D."/>
            <person name="Gonzalez J.B."/>
            <person name="Henrissat B."/>
            <person name="Kuo A."/>
            <person name="Liang C."/>
            <person name="Lipzen A."/>
            <person name="Lutzoni F."/>
            <person name="Magnuson J."/>
            <person name="Mondo S."/>
            <person name="Nolan M."/>
            <person name="Ohm R."/>
            <person name="Pangilinan J."/>
            <person name="Park H.-J."/>
            <person name="Ramirez L."/>
            <person name="Alfaro M."/>
            <person name="Sun H."/>
            <person name="Tritt A."/>
            <person name="Yoshinaga Y."/>
            <person name="Zwiers L.-H."/>
            <person name="Turgeon B.G."/>
            <person name="Goodwin S.B."/>
            <person name="Spatafora J.W."/>
            <person name="Crous P.W."/>
            <person name="Grigoriev I.V."/>
        </authorList>
    </citation>
    <scope>NUCLEOTIDE SEQUENCE</scope>
    <source>
        <strain evidence="2">CBS 342.82</strain>
    </source>
</reference>
<gene>
    <name evidence="2" type="ORF">K489DRAFT_378411</name>
</gene>
<sequence>MAKEDSEKHHEESHLEHLIDSSCRNYTAINEARPKKAGSFTEMLALLKAKRHLRDPGSYSWAELALKGRCQVRTAEYARNAFADKRYEDCQEAIDLIFYYEASDAVKARAHMLCSRVEMGKDLETRVRHLEKAVQIWSNVIERDSISRLPLAQAEMELSEAVMAYDAARAELVAEDLILDIDEAMADVGIDMSPSTSKEACALQAFNARHEEQPKQDLGLKA</sequence>
<accession>A0A6J3M8V6</accession>
<reference evidence="2" key="3">
    <citation type="submission" date="2025-08" db="UniProtKB">
        <authorList>
            <consortium name="RefSeq"/>
        </authorList>
    </citation>
    <scope>IDENTIFICATION</scope>
    <source>
        <strain evidence="2">CBS 342.82</strain>
    </source>
</reference>
<evidence type="ECO:0000313" key="1">
    <source>
        <dbReference type="Proteomes" id="UP000504637"/>
    </source>
</evidence>